<proteinExistence type="predicted"/>
<evidence type="ECO:0000256" key="1">
    <source>
        <dbReference type="SAM" id="MobiDB-lite"/>
    </source>
</evidence>
<feature type="compositionally biased region" description="Low complexity" evidence="1">
    <location>
        <begin position="167"/>
        <end position="176"/>
    </location>
</feature>
<feature type="compositionally biased region" description="Basic residues" evidence="1">
    <location>
        <begin position="127"/>
        <end position="142"/>
    </location>
</feature>
<dbReference type="Proteomes" id="UP000008311">
    <property type="component" value="Unassembled WGS sequence"/>
</dbReference>
<evidence type="ECO:0000313" key="3">
    <source>
        <dbReference type="Proteomes" id="UP000008311"/>
    </source>
</evidence>
<feature type="region of interest" description="Disordered" evidence="1">
    <location>
        <begin position="88"/>
        <end position="256"/>
    </location>
</feature>
<feature type="non-terminal residue" evidence="2">
    <location>
        <position position="350"/>
    </location>
</feature>
<protein>
    <submittedName>
        <fullName evidence="2">Uncharacterized protein</fullName>
    </submittedName>
</protein>
<dbReference type="InParanoid" id="B9TE37"/>
<dbReference type="EMBL" id="EQ978705">
    <property type="protein sequence ID" value="EEF25876.1"/>
    <property type="molecule type" value="Genomic_DNA"/>
</dbReference>
<feature type="compositionally biased region" description="Basic residues" evidence="1">
    <location>
        <begin position="88"/>
        <end position="111"/>
    </location>
</feature>
<keyword evidence="3" id="KW-1185">Reference proteome</keyword>
<reference evidence="3" key="1">
    <citation type="journal article" date="2010" name="Nat. Biotechnol.">
        <title>Draft genome sequence of the oilseed species Ricinus communis.</title>
        <authorList>
            <person name="Chan A.P."/>
            <person name="Crabtree J."/>
            <person name="Zhao Q."/>
            <person name="Lorenzi H."/>
            <person name="Orvis J."/>
            <person name="Puiu D."/>
            <person name="Melake-Berhan A."/>
            <person name="Jones K.M."/>
            <person name="Redman J."/>
            <person name="Chen G."/>
            <person name="Cahoon E.B."/>
            <person name="Gedil M."/>
            <person name="Stanke M."/>
            <person name="Haas B.J."/>
            <person name="Wortman J.R."/>
            <person name="Fraser-Liggett C.M."/>
            <person name="Ravel J."/>
            <person name="Rabinowicz P.D."/>
        </authorList>
    </citation>
    <scope>NUCLEOTIDE SEQUENCE [LARGE SCALE GENOMIC DNA]</scope>
    <source>
        <strain evidence="3">cv. Hale</strain>
    </source>
</reference>
<sequence length="350" mass="36926">MRCAPSPDSRDGPIASGIGPRANCAYARPLRPGRPAGSRVRPSRRPPDHVRPVRSVHPRPPAARARAGARAGHGLGAAGLVAVAPGRAHRPIALRRPPRARGPAARHRTGARRASAGHAPDLAGPGGRRRSHGRRQPARHRQLAPGLDPLPRHPHVPAGARADRARPAAARPALGRAGPGRRAHARAAARDQPAPPRGDAADRRTDGLPAQPSPHRHRARAGGRHRRGPPGPAAGAAVGRRLRRAGLPGLGPLRRGAPCRRRLAAAAAAALHRAVQDQPADRPARGAGRRRRARRAAPVPGHLPHLRRDRPCALRVRRADRGRRVRAGGRVRPGRSPDPRRAAALVAGIA</sequence>
<accession>B9TE37</accession>
<dbReference type="AlphaFoldDB" id="B9TE37"/>
<feature type="compositionally biased region" description="Basic residues" evidence="1">
    <location>
        <begin position="315"/>
        <end position="333"/>
    </location>
</feature>
<name>B9TE37_RICCO</name>
<feature type="region of interest" description="Disordered" evidence="1">
    <location>
        <begin position="272"/>
        <end position="350"/>
    </location>
</feature>
<feature type="compositionally biased region" description="Basic residues" evidence="1">
    <location>
        <begin position="214"/>
        <end position="228"/>
    </location>
</feature>
<gene>
    <name evidence="2" type="ORF">RCOM_1945070</name>
</gene>
<evidence type="ECO:0000313" key="2">
    <source>
        <dbReference type="EMBL" id="EEF25876.1"/>
    </source>
</evidence>
<feature type="compositionally biased region" description="Low complexity" evidence="1">
    <location>
        <begin position="233"/>
        <end position="256"/>
    </location>
</feature>
<feature type="region of interest" description="Disordered" evidence="1">
    <location>
        <begin position="1"/>
        <end position="71"/>
    </location>
</feature>
<organism evidence="2 3">
    <name type="scientific">Ricinus communis</name>
    <name type="common">Castor bean</name>
    <dbReference type="NCBI Taxonomy" id="3988"/>
    <lineage>
        <taxon>Eukaryota</taxon>
        <taxon>Viridiplantae</taxon>
        <taxon>Streptophyta</taxon>
        <taxon>Embryophyta</taxon>
        <taxon>Tracheophyta</taxon>
        <taxon>Spermatophyta</taxon>
        <taxon>Magnoliopsida</taxon>
        <taxon>eudicotyledons</taxon>
        <taxon>Gunneridae</taxon>
        <taxon>Pentapetalae</taxon>
        <taxon>rosids</taxon>
        <taxon>fabids</taxon>
        <taxon>Malpighiales</taxon>
        <taxon>Euphorbiaceae</taxon>
        <taxon>Acalyphoideae</taxon>
        <taxon>Acalypheae</taxon>
        <taxon>Ricinus</taxon>
    </lineage>
</organism>